<dbReference type="EMBL" id="DS114162">
    <property type="protein sequence ID" value="EAX89833.1"/>
    <property type="molecule type" value="Genomic_DNA"/>
</dbReference>
<dbReference type="InterPro" id="IPR019194">
    <property type="entry name" value="Tscrpt_elong_fac_Eaf_N"/>
</dbReference>
<dbReference type="Proteomes" id="UP000001542">
    <property type="component" value="Unassembled WGS sequence"/>
</dbReference>
<accession>A2FZ43</accession>
<organism evidence="2 3">
    <name type="scientific">Trichomonas vaginalis (strain ATCC PRA-98 / G3)</name>
    <dbReference type="NCBI Taxonomy" id="412133"/>
    <lineage>
        <taxon>Eukaryota</taxon>
        <taxon>Metamonada</taxon>
        <taxon>Parabasalia</taxon>
        <taxon>Trichomonadida</taxon>
        <taxon>Trichomonadidae</taxon>
        <taxon>Trichomonas</taxon>
    </lineage>
</organism>
<dbReference type="VEuPathDB" id="TrichDB:TVAGG3_0451620"/>
<evidence type="ECO:0000313" key="2">
    <source>
        <dbReference type="EMBL" id="EAX89833.1"/>
    </source>
</evidence>
<name>A2FZ43_TRIV3</name>
<dbReference type="InParanoid" id="A2FZ43"/>
<sequence length="112" mass="12884">MSKKVSYKEPVPFRLDQSEDTYMRVKFSHIPQSMQGEGTVSRKFVRDSEKPDVGYIYHTLKNGEEATFQGNLTDYKNNSASKNQECVLLFRDDEVICVPVTSTLLNLRKTND</sequence>
<evidence type="ECO:0000259" key="1">
    <source>
        <dbReference type="Pfam" id="PF09816"/>
    </source>
</evidence>
<dbReference type="OrthoDB" id="10472472at2759"/>
<proteinExistence type="predicted"/>
<dbReference type="VEuPathDB" id="TrichDB:TVAG_338260"/>
<reference evidence="2" key="1">
    <citation type="submission" date="2006-10" db="EMBL/GenBank/DDBJ databases">
        <authorList>
            <person name="Amadeo P."/>
            <person name="Zhao Q."/>
            <person name="Wortman J."/>
            <person name="Fraser-Liggett C."/>
            <person name="Carlton J."/>
        </authorList>
    </citation>
    <scope>NUCLEOTIDE SEQUENCE</scope>
    <source>
        <strain evidence="2">G3</strain>
    </source>
</reference>
<gene>
    <name evidence="2" type="ORF">TVAG_338260</name>
</gene>
<evidence type="ECO:0000313" key="3">
    <source>
        <dbReference type="Proteomes" id="UP000001542"/>
    </source>
</evidence>
<dbReference type="AlphaFoldDB" id="A2FZ43"/>
<dbReference type="KEGG" id="tva:4747509"/>
<reference evidence="2" key="2">
    <citation type="journal article" date="2007" name="Science">
        <title>Draft genome sequence of the sexually transmitted pathogen Trichomonas vaginalis.</title>
        <authorList>
            <person name="Carlton J.M."/>
            <person name="Hirt R.P."/>
            <person name="Silva J.C."/>
            <person name="Delcher A.L."/>
            <person name="Schatz M."/>
            <person name="Zhao Q."/>
            <person name="Wortman J.R."/>
            <person name="Bidwell S.L."/>
            <person name="Alsmark U.C.M."/>
            <person name="Besteiro S."/>
            <person name="Sicheritz-Ponten T."/>
            <person name="Noel C.J."/>
            <person name="Dacks J.B."/>
            <person name="Foster P.G."/>
            <person name="Simillion C."/>
            <person name="Van de Peer Y."/>
            <person name="Miranda-Saavedra D."/>
            <person name="Barton G.J."/>
            <person name="Westrop G.D."/>
            <person name="Mueller S."/>
            <person name="Dessi D."/>
            <person name="Fiori P.L."/>
            <person name="Ren Q."/>
            <person name="Paulsen I."/>
            <person name="Zhang H."/>
            <person name="Bastida-Corcuera F.D."/>
            <person name="Simoes-Barbosa A."/>
            <person name="Brown M.T."/>
            <person name="Hayes R.D."/>
            <person name="Mukherjee M."/>
            <person name="Okumura C.Y."/>
            <person name="Schneider R."/>
            <person name="Smith A.J."/>
            <person name="Vanacova S."/>
            <person name="Villalvazo M."/>
            <person name="Haas B.J."/>
            <person name="Pertea M."/>
            <person name="Feldblyum T.V."/>
            <person name="Utterback T.R."/>
            <person name="Shu C.L."/>
            <person name="Osoegawa K."/>
            <person name="de Jong P.J."/>
            <person name="Hrdy I."/>
            <person name="Horvathova L."/>
            <person name="Zubacova Z."/>
            <person name="Dolezal P."/>
            <person name="Malik S.B."/>
            <person name="Logsdon J.M. Jr."/>
            <person name="Henze K."/>
            <person name="Gupta A."/>
            <person name="Wang C.C."/>
            <person name="Dunne R.L."/>
            <person name="Upcroft J.A."/>
            <person name="Upcroft P."/>
            <person name="White O."/>
            <person name="Salzberg S.L."/>
            <person name="Tang P."/>
            <person name="Chiu C.-H."/>
            <person name="Lee Y.-S."/>
            <person name="Embley T.M."/>
            <person name="Coombs G.H."/>
            <person name="Mottram J.C."/>
            <person name="Tachezy J."/>
            <person name="Fraser-Liggett C.M."/>
            <person name="Johnson P.J."/>
        </authorList>
    </citation>
    <scope>NUCLEOTIDE SEQUENCE [LARGE SCALE GENOMIC DNA]</scope>
    <source>
        <strain evidence="2">G3</strain>
    </source>
</reference>
<dbReference type="Pfam" id="PF09816">
    <property type="entry name" value="EAF"/>
    <property type="match status" value="1"/>
</dbReference>
<protein>
    <recommendedName>
        <fullName evidence="1">Transcription elongation factor Eaf N-terminal domain-containing protein</fullName>
    </recommendedName>
</protein>
<feature type="domain" description="Transcription elongation factor Eaf N-terminal" evidence="1">
    <location>
        <begin position="16"/>
        <end position="109"/>
    </location>
</feature>
<keyword evidence="3" id="KW-1185">Reference proteome</keyword>